<evidence type="ECO:0000256" key="1">
    <source>
        <dbReference type="SAM" id="MobiDB-lite"/>
    </source>
</evidence>
<accession>A0A101SJE4</accession>
<dbReference type="Proteomes" id="UP000053024">
    <property type="component" value="Unassembled WGS sequence"/>
</dbReference>
<feature type="region of interest" description="Disordered" evidence="1">
    <location>
        <begin position="34"/>
        <end position="99"/>
    </location>
</feature>
<evidence type="ECO:0000313" key="3">
    <source>
        <dbReference type="Proteomes" id="UP000053024"/>
    </source>
</evidence>
<protein>
    <submittedName>
        <fullName evidence="2">Uncharacterized protein</fullName>
    </submittedName>
</protein>
<name>A0A101SJE4_9ACTN</name>
<keyword evidence="3" id="KW-1185">Reference proteome</keyword>
<organism evidence="2 3">
    <name type="scientific">Streptomyces bungoensis</name>
    <dbReference type="NCBI Taxonomy" id="285568"/>
    <lineage>
        <taxon>Bacteria</taxon>
        <taxon>Bacillati</taxon>
        <taxon>Actinomycetota</taxon>
        <taxon>Actinomycetes</taxon>
        <taxon>Kitasatosporales</taxon>
        <taxon>Streptomycetaceae</taxon>
        <taxon>Streptomyces</taxon>
    </lineage>
</organism>
<feature type="non-terminal residue" evidence="2">
    <location>
        <position position="169"/>
    </location>
</feature>
<evidence type="ECO:0000313" key="2">
    <source>
        <dbReference type="EMBL" id="KUN75100.1"/>
    </source>
</evidence>
<dbReference type="RefSeq" id="WP_244163042.1">
    <property type="nucleotide sequence ID" value="NZ_KQ948893.1"/>
</dbReference>
<dbReference type="AlphaFoldDB" id="A0A101SJE4"/>
<comment type="caution">
    <text evidence="2">The sequence shown here is derived from an EMBL/GenBank/DDBJ whole genome shotgun (WGS) entry which is preliminary data.</text>
</comment>
<proteinExistence type="predicted"/>
<dbReference type="EMBL" id="LMWX01000104">
    <property type="protein sequence ID" value="KUN75100.1"/>
    <property type="molecule type" value="Genomic_DNA"/>
</dbReference>
<gene>
    <name evidence="2" type="ORF">AQJ66_36445</name>
</gene>
<dbReference type="STRING" id="285568.AQJ66_36445"/>
<sequence length="169" mass="18425">MTCRGLTDTDECILLVAHQGERAAAFQVGTDMVEKPARGLPPNTLERLRLPSPRRRQVPTAQQPRQHRTGPRQLLTGQDRHTGIRTGASRQSGSLGGGGIVQHHHAAHLEFRCALRAPVLEEAAVRGDLVDGMGRHQTVGAYYPLGARMRQVCHCFSSTITSPRALGIE</sequence>
<reference evidence="2 3" key="1">
    <citation type="submission" date="2015-10" db="EMBL/GenBank/DDBJ databases">
        <title>Draft genome sequence of Streptomyces bungoensis DSM 41781, type strain for the species Streptomyces bungoensis.</title>
        <authorList>
            <person name="Ruckert C."/>
            <person name="Winkler A."/>
            <person name="Kalinowski J."/>
            <person name="Kampfer P."/>
            <person name="Glaeser S."/>
        </authorList>
    </citation>
    <scope>NUCLEOTIDE SEQUENCE [LARGE SCALE GENOMIC DNA]</scope>
    <source>
        <strain evidence="2 3">DSM 41781</strain>
    </source>
</reference>